<evidence type="ECO:0000313" key="7">
    <source>
        <dbReference type="Proteomes" id="UP001196565"/>
    </source>
</evidence>
<dbReference type="Gene3D" id="3.90.226.10">
    <property type="entry name" value="2-enoyl-CoA Hydratase, Chain A, domain 1"/>
    <property type="match status" value="1"/>
</dbReference>
<dbReference type="RefSeq" id="WP_219761574.1">
    <property type="nucleotide sequence ID" value="NZ_JAHYBZ010000001.1"/>
</dbReference>
<dbReference type="CDD" id="cd07560">
    <property type="entry name" value="Peptidase_S41_CPP"/>
    <property type="match status" value="1"/>
</dbReference>
<comment type="similarity">
    <text evidence="1">Belongs to the peptidase S41A family.</text>
</comment>
<dbReference type="PANTHER" id="PTHR32060:SF30">
    <property type="entry name" value="CARBOXY-TERMINAL PROCESSING PROTEASE CTPA"/>
    <property type="match status" value="1"/>
</dbReference>
<proteinExistence type="inferred from homology"/>
<evidence type="ECO:0000313" key="6">
    <source>
        <dbReference type="EMBL" id="MBW6396987.1"/>
    </source>
</evidence>
<reference evidence="6 7" key="1">
    <citation type="submission" date="2021-07" db="EMBL/GenBank/DDBJ databases">
        <authorList>
            <person name="So Y."/>
        </authorList>
    </citation>
    <scope>NUCLEOTIDE SEQUENCE [LARGE SCALE GENOMIC DNA]</scope>
    <source>
        <strain evidence="6 7">HJA6</strain>
    </source>
</reference>
<keyword evidence="4" id="KW-0720">Serine protease</keyword>
<keyword evidence="2" id="KW-0645">Protease</keyword>
<evidence type="ECO:0000256" key="1">
    <source>
        <dbReference type="ARBA" id="ARBA00009179"/>
    </source>
</evidence>
<keyword evidence="7" id="KW-1185">Reference proteome</keyword>
<dbReference type="InterPro" id="IPR001478">
    <property type="entry name" value="PDZ"/>
</dbReference>
<protein>
    <submittedName>
        <fullName evidence="6">PDZ domain-containing protein</fullName>
    </submittedName>
</protein>
<dbReference type="InterPro" id="IPR029045">
    <property type="entry name" value="ClpP/crotonase-like_dom_sf"/>
</dbReference>
<dbReference type="SMART" id="SM00245">
    <property type="entry name" value="TSPc"/>
    <property type="match status" value="1"/>
</dbReference>
<evidence type="ECO:0000256" key="4">
    <source>
        <dbReference type="ARBA" id="ARBA00022825"/>
    </source>
</evidence>
<dbReference type="Gene3D" id="2.30.42.10">
    <property type="match status" value="1"/>
</dbReference>
<dbReference type="Proteomes" id="UP001196565">
    <property type="component" value="Unassembled WGS sequence"/>
</dbReference>
<dbReference type="InterPro" id="IPR005151">
    <property type="entry name" value="Tail-specific_protease"/>
</dbReference>
<dbReference type="InterPro" id="IPR036034">
    <property type="entry name" value="PDZ_sf"/>
</dbReference>
<dbReference type="PROSITE" id="PS50106">
    <property type="entry name" value="PDZ"/>
    <property type="match status" value="1"/>
</dbReference>
<evidence type="ECO:0000259" key="5">
    <source>
        <dbReference type="PROSITE" id="PS50106"/>
    </source>
</evidence>
<accession>A0ABS7A3W4</accession>
<dbReference type="InterPro" id="IPR041489">
    <property type="entry name" value="PDZ_6"/>
</dbReference>
<sequence>MGGRIGVRAGVALSIQALAVLLLLLLPAPGRAQEVTRTGAYPRDEMRLVLGAGFAAILERHLEAATPADLLVWGLTGMTRIDPELTLQRTAREMRLMQRNRTLLTRDLPEREEGESFAAAGGAAADRLTLFQQAGWAASSAIRNGGASGLIRETFETIFEHLDPFSRYITPEEAQAARERRTGEAGLGLRLAPGRGRTGGTVVAAISHDGPAAEAGLAVGDRVLAIDGISLRPRDADSAAGLLEGPAGSDVVLLVQRGRRRWDVTLRRVLPAGTPVGTELSDEVLTIRIPSFTAQTERQVAAALLHALSQGPLKAIVLDLRGNRGGLLSQAAAVADIFLGQGEAFRTIGRHPDASRLYITAGPDLAEGRPLVILVDGRTASSAEIVAATLADRGRASVIGTTTTGKGLVQLVLPLPDGGELLMSWSRLIMPAGWPLQGVGVLPGLCTAGGAQETARELTALRAGNRPMGAGQARIRALRHPVSTAEAEALRALCPAGPVADTDLAVARALALDPTALAAAMPR</sequence>
<evidence type="ECO:0000256" key="3">
    <source>
        <dbReference type="ARBA" id="ARBA00022801"/>
    </source>
</evidence>
<dbReference type="Pfam" id="PF03572">
    <property type="entry name" value="Peptidase_S41"/>
    <property type="match status" value="1"/>
</dbReference>
<feature type="domain" description="PDZ" evidence="5">
    <location>
        <begin position="173"/>
        <end position="258"/>
    </location>
</feature>
<dbReference type="EMBL" id="JAHYBZ010000001">
    <property type="protein sequence ID" value="MBW6396987.1"/>
    <property type="molecule type" value="Genomic_DNA"/>
</dbReference>
<dbReference type="PANTHER" id="PTHR32060">
    <property type="entry name" value="TAIL-SPECIFIC PROTEASE"/>
    <property type="match status" value="1"/>
</dbReference>
<dbReference type="InterPro" id="IPR004447">
    <property type="entry name" value="Peptidase_S41A"/>
</dbReference>
<gene>
    <name evidence="6" type="ORF">KPL78_03960</name>
</gene>
<evidence type="ECO:0000256" key="2">
    <source>
        <dbReference type="ARBA" id="ARBA00022670"/>
    </source>
</evidence>
<dbReference type="SMART" id="SM00228">
    <property type="entry name" value="PDZ"/>
    <property type="match status" value="1"/>
</dbReference>
<comment type="caution">
    <text evidence="6">The sequence shown here is derived from an EMBL/GenBank/DDBJ whole genome shotgun (WGS) entry which is preliminary data.</text>
</comment>
<keyword evidence="3" id="KW-0378">Hydrolase</keyword>
<dbReference type="SUPFAM" id="SSF50156">
    <property type="entry name" value="PDZ domain-like"/>
    <property type="match status" value="1"/>
</dbReference>
<dbReference type="Pfam" id="PF17820">
    <property type="entry name" value="PDZ_6"/>
    <property type="match status" value="1"/>
</dbReference>
<dbReference type="SUPFAM" id="SSF52096">
    <property type="entry name" value="ClpP/crotonase"/>
    <property type="match status" value="1"/>
</dbReference>
<name>A0ABS7A3W4_9PROT</name>
<organism evidence="6 7">
    <name type="scientific">Roseomonas alba</name>
    <dbReference type="NCBI Taxonomy" id="2846776"/>
    <lineage>
        <taxon>Bacteria</taxon>
        <taxon>Pseudomonadati</taxon>
        <taxon>Pseudomonadota</taxon>
        <taxon>Alphaproteobacteria</taxon>
        <taxon>Acetobacterales</taxon>
        <taxon>Roseomonadaceae</taxon>
        <taxon>Roseomonas</taxon>
    </lineage>
</organism>
<dbReference type="Gene3D" id="3.30.750.44">
    <property type="match status" value="1"/>
</dbReference>